<dbReference type="PANTHER" id="PTHR43547:SF2">
    <property type="entry name" value="HYBRID SIGNAL TRANSDUCTION HISTIDINE KINASE C"/>
    <property type="match status" value="1"/>
</dbReference>
<dbReference type="PRINTS" id="PR00344">
    <property type="entry name" value="BCTRLSENSOR"/>
</dbReference>
<feature type="compositionally biased region" description="Gly residues" evidence="8">
    <location>
        <begin position="1034"/>
        <end position="1050"/>
    </location>
</feature>
<dbReference type="Gene3D" id="3.30.450.40">
    <property type="match status" value="1"/>
</dbReference>
<evidence type="ECO:0000313" key="12">
    <source>
        <dbReference type="EMBL" id="MCS0636877.1"/>
    </source>
</evidence>
<feature type="compositionally biased region" description="Low complexity" evidence="8">
    <location>
        <begin position="644"/>
        <end position="658"/>
    </location>
</feature>
<proteinExistence type="predicted"/>
<dbReference type="CDD" id="cd00082">
    <property type="entry name" value="HisKA"/>
    <property type="match status" value="1"/>
</dbReference>
<comment type="catalytic activity">
    <reaction evidence="1">
        <text>ATP + protein L-histidine = ADP + protein N-phospho-L-histidine.</text>
        <dbReference type="EC" id="2.7.13.3"/>
    </reaction>
</comment>
<evidence type="ECO:0000256" key="7">
    <source>
        <dbReference type="PROSITE-ProRule" id="PRU00169"/>
    </source>
</evidence>
<feature type="compositionally biased region" description="Basic and acidic residues" evidence="8">
    <location>
        <begin position="612"/>
        <end position="643"/>
    </location>
</feature>
<comment type="subcellular location">
    <subcellularLocation>
        <location evidence="2">Cell membrane</location>
    </subcellularLocation>
</comment>
<dbReference type="Pfam" id="PF02518">
    <property type="entry name" value="HATPase_c"/>
    <property type="match status" value="1"/>
</dbReference>
<evidence type="ECO:0000259" key="11">
    <source>
        <dbReference type="PROSITE" id="PS50112"/>
    </source>
</evidence>
<dbReference type="Gene3D" id="3.30.450.20">
    <property type="entry name" value="PAS domain"/>
    <property type="match status" value="2"/>
</dbReference>
<dbReference type="SUPFAM" id="SSF55874">
    <property type="entry name" value="ATPase domain of HSP90 chaperone/DNA topoisomerase II/histidine kinase"/>
    <property type="match status" value="2"/>
</dbReference>
<accession>A0ABT2CHI5</accession>
<dbReference type="RefSeq" id="WP_258788140.1">
    <property type="nucleotide sequence ID" value="NZ_JANUGQ010000011.1"/>
</dbReference>
<dbReference type="SUPFAM" id="SSF55781">
    <property type="entry name" value="GAF domain-like"/>
    <property type="match status" value="1"/>
</dbReference>
<dbReference type="InterPro" id="IPR001932">
    <property type="entry name" value="PPM-type_phosphatase-like_dom"/>
</dbReference>
<dbReference type="PROSITE" id="PS50109">
    <property type="entry name" value="HIS_KIN"/>
    <property type="match status" value="1"/>
</dbReference>
<dbReference type="SMART" id="SM00388">
    <property type="entry name" value="HisKA"/>
    <property type="match status" value="1"/>
</dbReference>
<gene>
    <name evidence="12" type="ORF">NX801_14660</name>
</gene>
<dbReference type="InterPro" id="IPR005467">
    <property type="entry name" value="His_kinase_dom"/>
</dbReference>
<feature type="compositionally biased region" description="Low complexity" evidence="8">
    <location>
        <begin position="1018"/>
        <end position="1033"/>
    </location>
</feature>
<organism evidence="12 13">
    <name type="scientific">Streptomyces pyxinae</name>
    <dbReference type="NCBI Taxonomy" id="2970734"/>
    <lineage>
        <taxon>Bacteria</taxon>
        <taxon>Bacillati</taxon>
        <taxon>Actinomycetota</taxon>
        <taxon>Actinomycetes</taxon>
        <taxon>Kitasatosporales</taxon>
        <taxon>Streptomycetaceae</taxon>
        <taxon>Streptomyces</taxon>
    </lineage>
</organism>
<dbReference type="InterPro" id="IPR036097">
    <property type="entry name" value="HisK_dim/P_sf"/>
</dbReference>
<dbReference type="InterPro" id="IPR036457">
    <property type="entry name" value="PPM-type-like_dom_sf"/>
</dbReference>
<dbReference type="CDD" id="cd00130">
    <property type="entry name" value="PAS"/>
    <property type="match status" value="1"/>
</dbReference>
<dbReference type="Gene3D" id="3.40.50.2300">
    <property type="match status" value="1"/>
</dbReference>
<dbReference type="EMBL" id="JANUGQ010000011">
    <property type="protein sequence ID" value="MCS0636877.1"/>
    <property type="molecule type" value="Genomic_DNA"/>
</dbReference>
<dbReference type="SMART" id="SM00387">
    <property type="entry name" value="HATPase_c"/>
    <property type="match status" value="1"/>
</dbReference>
<dbReference type="Pfam" id="PF00512">
    <property type="entry name" value="HisKA"/>
    <property type="match status" value="1"/>
</dbReference>
<evidence type="ECO:0000256" key="2">
    <source>
        <dbReference type="ARBA" id="ARBA00004236"/>
    </source>
</evidence>
<keyword evidence="5" id="KW-0418">Kinase</keyword>
<dbReference type="InterPro" id="IPR003661">
    <property type="entry name" value="HisK_dim/P_dom"/>
</dbReference>
<evidence type="ECO:0000256" key="5">
    <source>
        <dbReference type="ARBA" id="ARBA00022777"/>
    </source>
</evidence>
<keyword evidence="5" id="KW-0808">Transferase</keyword>
<feature type="modified residue" description="4-aspartylphosphate" evidence="7">
    <location>
        <position position="764"/>
    </location>
</feature>
<dbReference type="CDD" id="cd16922">
    <property type="entry name" value="HATPase_EvgS-ArcB-TorS-like"/>
    <property type="match status" value="1"/>
</dbReference>
<evidence type="ECO:0000259" key="9">
    <source>
        <dbReference type="PROSITE" id="PS50109"/>
    </source>
</evidence>
<dbReference type="SMART" id="SM00091">
    <property type="entry name" value="PAS"/>
    <property type="match status" value="1"/>
</dbReference>
<evidence type="ECO:0000256" key="3">
    <source>
        <dbReference type="ARBA" id="ARBA00012438"/>
    </source>
</evidence>
<name>A0ABT2CHI5_9ACTN</name>
<dbReference type="PROSITE" id="PS50112">
    <property type="entry name" value="PAS"/>
    <property type="match status" value="1"/>
</dbReference>
<evidence type="ECO:0000256" key="1">
    <source>
        <dbReference type="ARBA" id="ARBA00000085"/>
    </source>
</evidence>
<evidence type="ECO:0000256" key="4">
    <source>
        <dbReference type="ARBA" id="ARBA00022553"/>
    </source>
</evidence>
<dbReference type="EC" id="2.7.13.3" evidence="3"/>
<protein>
    <recommendedName>
        <fullName evidence="3">histidine kinase</fullName>
        <ecNumber evidence="3">2.7.13.3</ecNumber>
    </recommendedName>
</protein>
<dbReference type="Gene3D" id="3.60.40.10">
    <property type="entry name" value="PPM-type phosphatase domain"/>
    <property type="match status" value="1"/>
</dbReference>
<keyword evidence="13" id="KW-1185">Reference proteome</keyword>
<feature type="compositionally biased region" description="Gly residues" evidence="8">
    <location>
        <begin position="659"/>
        <end position="674"/>
    </location>
</feature>
<dbReference type="Gene3D" id="1.10.287.130">
    <property type="match status" value="1"/>
</dbReference>
<dbReference type="InterPro" id="IPR000014">
    <property type="entry name" value="PAS"/>
</dbReference>
<feature type="domain" description="Histidine kinase" evidence="9">
    <location>
        <begin position="361"/>
        <end position="579"/>
    </location>
</feature>
<keyword evidence="4 7" id="KW-0597">Phosphoprotein</keyword>
<dbReference type="PROSITE" id="PS50110">
    <property type="entry name" value="RESPONSE_REGULATORY"/>
    <property type="match status" value="1"/>
</dbReference>
<dbReference type="SUPFAM" id="SSF52172">
    <property type="entry name" value="CheY-like"/>
    <property type="match status" value="1"/>
</dbReference>
<dbReference type="Pfam" id="PF00072">
    <property type="entry name" value="Response_reg"/>
    <property type="match status" value="1"/>
</dbReference>
<feature type="region of interest" description="Disordered" evidence="8">
    <location>
        <begin position="576"/>
        <end position="706"/>
    </location>
</feature>
<dbReference type="Pfam" id="PF13581">
    <property type="entry name" value="HATPase_c_2"/>
    <property type="match status" value="1"/>
</dbReference>
<dbReference type="Pfam" id="PF07228">
    <property type="entry name" value="SpoIIE"/>
    <property type="match status" value="1"/>
</dbReference>
<reference evidence="12" key="1">
    <citation type="submission" date="2022-08" db="EMBL/GenBank/DDBJ databases">
        <authorList>
            <person name="Somphong A."/>
            <person name="Phongsopitanun W."/>
        </authorList>
    </citation>
    <scope>NUCLEOTIDE SEQUENCE</scope>
    <source>
        <strain evidence="12">LP05-1</strain>
    </source>
</reference>
<dbReference type="SMART" id="SM00331">
    <property type="entry name" value="PP2C_SIG"/>
    <property type="match status" value="1"/>
</dbReference>
<dbReference type="SUPFAM" id="SSF47384">
    <property type="entry name" value="Homodimeric domain of signal transducing histidine kinase"/>
    <property type="match status" value="1"/>
</dbReference>
<evidence type="ECO:0000256" key="6">
    <source>
        <dbReference type="ARBA" id="ARBA00023012"/>
    </source>
</evidence>
<dbReference type="PANTHER" id="PTHR43547">
    <property type="entry name" value="TWO-COMPONENT HISTIDINE KINASE"/>
    <property type="match status" value="1"/>
</dbReference>
<dbReference type="Proteomes" id="UP001431313">
    <property type="component" value="Unassembled WGS sequence"/>
</dbReference>
<comment type="caution">
    <text evidence="12">The sequence shown here is derived from an EMBL/GenBank/DDBJ whole genome shotgun (WGS) entry which is preliminary data.</text>
</comment>
<dbReference type="InterPro" id="IPR013656">
    <property type="entry name" value="PAS_4"/>
</dbReference>
<sequence length="1495" mass="158763">MVRSEDAGREPRRAAPAGVFAAGGEVGADLARVDWAATPLGPPDEWPQSLRTAVSILLSSRFPMWMAWGPELTFFCNDAYRRDTLGRKYPWALGRPSSEVWAEAWGDAGPRIQTVLTTEQATWDEGLLLFLERAGYPEETYHTFSYSPLRDDDGRVVGMLCVVSEETERVIGARRMATLRDLGSDPSVVRTERETLAFAGRQLGRNPRDLPFTLTYLFGEDGSARLIGTTGLPAGHPAAPETLPAGTDGGVWPAAVPARGETALVELDGAPFEGLPAGAWPEPPRQALLVPLLQQGDAPSGFLVAGLNRYRAVDDAYRGFVELAAGHVATGIASARSYQDQQRRAEELAELDRAKTTFFSNISHEFRTPLTLIMGPVEELRTRLAGADERVREELEAVHRNGLRLSKLVNTLLDFSRIEAGRMRASYEPVDLAAVTAELASGFRSAMERAGLDYRVDCPPLDEPVHVDRSMWEKVVLNLLSNALKFTFEGSVTVSVRAADGGGAVVTVTDTGIGVPAEEMPRLFERFHRIENARSRSHEGSGIGLALVSELVALHGGTIDAESTEGRGTRFTVRLPYGSGHLPADALTPGAGRTDATSAADPYVQEALRWLPDGRPDAGRVESDTGKEGNDAGKAGDPDRPGEAGEAGNAGAALVPGTPTGGEPGGVRTGGEPGGVRTDGVRTGGAPAAPDAGEPGAVTSPGSGGYTPAPVAPARVLIADDNADMRDYLARILRGAGYLVSAVEDGRAALDAARADAPDLVVSDVMMPRLDGLALVAALRGEPRTASVPVLLLSARAGQESSIEGLQAGADDYLVKPFAAAELLARVRANVELARLRTHHARWRTALVDSLQEAFFVCDEEGAVIEINAAFTDILGYGPEGLPYRPRHPWWPAAETDPEAHRQVAAAFAALTGGQGGSSHTIPLDNRDGHRLWVRATFNRARDPDTGRAVTVGTFRDVTTEHYAVQRESALAALSTRLSQATSLPEALADALRQLKDVWNARRVLAAVFGYGDDPVLTDTDTGTGTRPRTGSEPGTGTGTDSGTGTGAASGGAATDGWDQLSEERRGALAGVRQRPPLTPAADATGATILLEHPDGPMALWIDLGHRPFTSEDELLLALLAGHLAQGLARVHQIDQQRETAIALQRAILGPSRLPEGFAVRYEPAGRPLEVGGDWYDTVTLPDGRIGIVVGDCVGRGLEAATVMGQLRSACRALLLQDSGPARTLMALDRFAAGVPGAMCTTVFCGVLDPETGRLTYSSAGHPPGILACPDGTTRLLDDGRSLPLAVRPGGTRPEGECVMPARATLLLYTDGLVERRRRPLTAGIDQASTAVQEGRYTAVDKLATDVMVRLAPAGGYDDDVALLLYRHPAPLEVSFPAESGQLAPVRKALRGWLDRCDLPPGTAQNILVAAGEACANAIEHGHRDAPGDTVRLRAEAFTDNVRLTVADSGRWKTPRPEANAHRGRGMTLMRAMMQQVTVTPGPTGTTVDMHTRIA</sequence>
<dbReference type="InterPro" id="IPR004358">
    <property type="entry name" value="Sig_transdc_His_kin-like_C"/>
</dbReference>
<dbReference type="InterPro" id="IPR035965">
    <property type="entry name" value="PAS-like_dom_sf"/>
</dbReference>
<dbReference type="InterPro" id="IPR003594">
    <property type="entry name" value="HATPase_dom"/>
</dbReference>
<dbReference type="InterPro" id="IPR036890">
    <property type="entry name" value="HATPase_C_sf"/>
</dbReference>
<evidence type="ECO:0000259" key="10">
    <source>
        <dbReference type="PROSITE" id="PS50110"/>
    </source>
</evidence>
<feature type="domain" description="Response regulatory" evidence="10">
    <location>
        <begin position="715"/>
        <end position="831"/>
    </location>
</feature>
<dbReference type="Gene3D" id="3.30.565.10">
    <property type="entry name" value="Histidine kinase-like ATPase, C-terminal domain"/>
    <property type="match status" value="2"/>
</dbReference>
<dbReference type="SUPFAM" id="SSF55785">
    <property type="entry name" value="PYP-like sensor domain (PAS domain)"/>
    <property type="match status" value="1"/>
</dbReference>
<feature type="compositionally biased region" description="Low complexity" evidence="8">
    <location>
        <begin position="684"/>
        <end position="697"/>
    </location>
</feature>
<keyword evidence="6" id="KW-0902">Two-component regulatory system</keyword>
<dbReference type="CDD" id="cd16936">
    <property type="entry name" value="HATPase_RsbW-like"/>
    <property type="match status" value="1"/>
</dbReference>
<feature type="region of interest" description="Disordered" evidence="8">
    <location>
        <begin position="1015"/>
        <end position="1057"/>
    </location>
</feature>
<evidence type="ECO:0000313" key="13">
    <source>
        <dbReference type="Proteomes" id="UP001431313"/>
    </source>
</evidence>
<dbReference type="InterPro" id="IPR011006">
    <property type="entry name" value="CheY-like_superfamily"/>
</dbReference>
<dbReference type="InterPro" id="IPR001789">
    <property type="entry name" value="Sig_transdc_resp-reg_receiver"/>
</dbReference>
<dbReference type="NCBIfam" id="TIGR00229">
    <property type="entry name" value="sensory_box"/>
    <property type="match status" value="1"/>
</dbReference>
<feature type="domain" description="PAS" evidence="11">
    <location>
        <begin position="847"/>
        <end position="882"/>
    </location>
</feature>
<evidence type="ECO:0000256" key="8">
    <source>
        <dbReference type="SAM" id="MobiDB-lite"/>
    </source>
</evidence>
<dbReference type="InterPro" id="IPR029016">
    <property type="entry name" value="GAF-like_dom_sf"/>
</dbReference>
<dbReference type="SMART" id="SM00448">
    <property type="entry name" value="REC"/>
    <property type="match status" value="1"/>
</dbReference>
<dbReference type="Pfam" id="PF08448">
    <property type="entry name" value="PAS_4"/>
    <property type="match status" value="2"/>
</dbReference>